<accession>A0A0B7G5V4</accession>
<evidence type="ECO:0000256" key="4">
    <source>
        <dbReference type="ARBA" id="ARBA00022737"/>
    </source>
</evidence>
<dbReference type="PANTHER" id="PTHR31005:SF8">
    <property type="entry name" value="DUF4139 DOMAIN-CONTAINING PROTEIN"/>
    <property type="match status" value="1"/>
</dbReference>
<feature type="domain" description="DUF4139" evidence="10">
    <location>
        <begin position="203"/>
        <end position="522"/>
    </location>
</feature>
<evidence type="ECO:0000256" key="1">
    <source>
        <dbReference type="ARBA" id="ARBA00004123"/>
    </source>
</evidence>
<dbReference type="Pfam" id="PF13598">
    <property type="entry name" value="DUF4139"/>
    <property type="match status" value="1"/>
</dbReference>
<evidence type="ECO:0000256" key="9">
    <source>
        <dbReference type="SAM" id="Coils"/>
    </source>
</evidence>
<keyword evidence="4" id="KW-0677">Repeat</keyword>
<dbReference type="Pfam" id="PF13600">
    <property type="entry name" value="DUF4140"/>
    <property type="match status" value="1"/>
</dbReference>
<keyword evidence="7" id="KW-0804">Transcription</keyword>
<dbReference type="NCBIfam" id="TIGR02231">
    <property type="entry name" value="mucoidy inhibitor MuiA family protein"/>
    <property type="match status" value="1"/>
</dbReference>
<protein>
    <submittedName>
        <fullName evidence="12">Protein F37C4,5</fullName>
    </submittedName>
</protein>
<evidence type="ECO:0000256" key="3">
    <source>
        <dbReference type="ARBA" id="ARBA00022723"/>
    </source>
</evidence>
<dbReference type="PROSITE" id="PS00115">
    <property type="entry name" value="RNA_POL_II_REPEAT"/>
    <property type="match status" value="1"/>
</dbReference>
<feature type="coiled-coil region" evidence="9">
    <location>
        <begin position="95"/>
        <end position="122"/>
    </location>
</feature>
<reference evidence="12 13" key="1">
    <citation type="submission" date="2014-11" db="EMBL/GenBank/DDBJ databases">
        <authorList>
            <person name="Wibberg Daniel"/>
        </authorList>
    </citation>
    <scope>NUCLEOTIDE SEQUENCE [LARGE SCALE GENOMIC DNA]</scope>
    <source>
        <strain evidence="12">Rhizoctonia solani AG1-IB 7/3/14</strain>
    </source>
</reference>
<proteinExistence type="predicted"/>
<dbReference type="STRING" id="1108050.A0A0B7G5V4"/>
<dbReference type="InterPro" id="IPR025554">
    <property type="entry name" value="DUF4140"/>
</dbReference>
<dbReference type="GO" id="GO:0005634">
    <property type="term" value="C:nucleus"/>
    <property type="evidence" value="ECO:0007669"/>
    <property type="project" value="UniProtKB-SubCell"/>
</dbReference>
<keyword evidence="2" id="KW-0597">Phosphoprotein</keyword>
<evidence type="ECO:0000256" key="5">
    <source>
        <dbReference type="ARBA" id="ARBA00022833"/>
    </source>
</evidence>
<dbReference type="EMBL" id="LN679108">
    <property type="protein sequence ID" value="CEL63862.1"/>
    <property type="molecule type" value="Genomic_DNA"/>
</dbReference>
<dbReference type="AlphaFoldDB" id="A0A0B7G5V4"/>
<dbReference type="PANTHER" id="PTHR31005">
    <property type="entry name" value="DUF4139 DOMAIN-CONTAINING PROTEIN"/>
    <property type="match status" value="1"/>
</dbReference>
<keyword evidence="9" id="KW-0175">Coiled coil</keyword>
<dbReference type="InterPro" id="IPR011935">
    <property type="entry name" value="CHP02231"/>
</dbReference>
<keyword evidence="8" id="KW-0539">Nucleus</keyword>
<keyword evidence="6" id="KW-0238">DNA-binding</keyword>
<evidence type="ECO:0000259" key="10">
    <source>
        <dbReference type="Pfam" id="PF13598"/>
    </source>
</evidence>
<dbReference type="InterPro" id="IPR000684">
    <property type="entry name" value="RNA_pol_II_repeat_euk"/>
</dbReference>
<evidence type="ECO:0000256" key="6">
    <source>
        <dbReference type="ARBA" id="ARBA00023125"/>
    </source>
</evidence>
<evidence type="ECO:0000256" key="2">
    <source>
        <dbReference type="ARBA" id="ARBA00022553"/>
    </source>
</evidence>
<dbReference type="GO" id="GO:0046872">
    <property type="term" value="F:metal ion binding"/>
    <property type="evidence" value="ECO:0007669"/>
    <property type="project" value="UniProtKB-KW"/>
</dbReference>
<name>A0A0B7G5V4_THACB</name>
<dbReference type="InterPro" id="IPR037291">
    <property type="entry name" value="DUF4139"/>
</dbReference>
<gene>
    <name evidence="12" type="ORF">RSOLAG1IB_05626</name>
</gene>
<feature type="domain" description="DUF4140" evidence="11">
    <location>
        <begin position="27"/>
        <end position="121"/>
    </location>
</feature>
<comment type="subcellular location">
    <subcellularLocation>
        <location evidence="1">Nucleus</location>
    </subcellularLocation>
</comment>
<evidence type="ECO:0000259" key="11">
    <source>
        <dbReference type="Pfam" id="PF13600"/>
    </source>
</evidence>
<sequence length="597" mass="65208">MIMISDPPATNRVTVNSAEHDNLIECVTVFQSNQAEIKRRINLELKRGQNHILIERLPSGINEDSIRAEGTGSAVIHDVVYHAPSLDRVRPATTTTDLRRALETLQKERTIAQDQYDFLRNYGRALDSKNINIEDVQRFLDMFGPRQSAVAKSIQELDIEIVDTQLQLNSAQHKEFEGSRGIQRGTAIAVTVLAETDGAVELMLTYVTSGASWTPLYDVRASIANTPEGSCTVALHYRASITQTTGEDWPNVELALSTASPQLGSIVPRLPPWRIGFPARTAGSGWGTSTVYNPMSPGYNPTSPAYSPTSPTYRPTSPLFSPASYDASGPEATTYLPPPPPMALRQAHVASAGVLNTTFGIPGRSDVPSDEGSHKVVIAMLELEADLEWICVPREKGSVFLTCKVVNSSDFTLLPGKASIFMDNRFVSKGQIEHVSPNESFKISLGIDSALRVAYPTAKALDHTIPQSGFPFMAKEKQLVSMHSQRIAIRNSRPSPVSVRVLDHVPVSTDARLKVDIIAPSELDAIVPPVAGMSKEVDGDKREEYLWKSLQKGLKVRWAPEEGEGKVEWSCDIAPSDDVGMDLACVCRRKILAGALS</sequence>
<dbReference type="Proteomes" id="UP000059188">
    <property type="component" value="Unassembled WGS sequence"/>
</dbReference>
<keyword evidence="3" id="KW-0479">Metal-binding</keyword>
<dbReference type="GO" id="GO:0003677">
    <property type="term" value="F:DNA binding"/>
    <property type="evidence" value="ECO:0007669"/>
    <property type="project" value="UniProtKB-KW"/>
</dbReference>
<keyword evidence="5" id="KW-0862">Zinc</keyword>
<evidence type="ECO:0000256" key="7">
    <source>
        <dbReference type="ARBA" id="ARBA00023163"/>
    </source>
</evidence>
<evidence type="ECO:0000313" key="13">
    <source>
        <dbReference type="Proteomes" id="UP000059188"/>
    </source>
</evidence>
<keyword evidence="13" id="KW-1185">Reference proteome</keyword>
<dbReference type="OrthoDB" id="10068793at2759"/>
<organism evidence="12 13">
    <name type="scientific">Thanatephorus cucumeris (strain AG1-IB / isolate 7/3/14)</name>
    <name type="common">Lettuce bottom rot fungus</name>
    <name type="synonym">Rhizoctonia solani</name>
    <dbReference type="NCBI Taxonomy" id="1108050"/>
    <lineage>
        <taxon>Eukaryota</taxon>
        <taxon>Fungi</taxon>
        <taxon>Dikarya</taxon>
        <taxon>Basidiomycota</taxon>
        <taxon>Agaricomycotina</taxon>
        <taxon>Agaricomycetes</taxon>
        <taxon>Cantharellales</taxon>
        <taxon>Ceratobasidiaceae</taxon>
        <taxon>Rhizoctonia</taxon>
        <taxon>Rhizoctonia solani AG-1</taxon>
    </lineage>
</organism>
<dbReference type="GO" id="GO:0006366">
    <property type="term" value="P:transcription by RNA polymerase II"/>
    <property type="evidence" value="ECO:0007669"/>
    <property type="project" value="InterPro"/>
</dbReference>
<evidence type="ECO:0000313" key="12">
    <source>
        <dbReference type="EMBL" id="CEL63862.1"/>
    </source>
</evidence>
<evidence type="ECO:0000256" key="8">
    <source>
        <dbReference type="ARBA" id="ARBA00023242"/>
    </source>
</evidence>